<keyword evidence="7" id="KW-0479">Metal-binding</keyword>
<accession>A0A7W8D5Z3</accession>
<feature type="transmembrane region" description="Helical" evidence="8">
    <location>
        <begin position="98"/>
        <end position="117"/>
    </location>
</feature>
<keyword evidence="7" id="KW-0460">Magnesium</keyword>
<keyword evidence="4 8" id="KW-0812">Transmembrane</keyword>
<organism evidence="9 10">
    <name type="scientific">Chiayiivirga flava</name>
    <dbReference type="NCBI Taxonomy" id="659595"/>
    <lineage>
        <taxon>Bacteria</taxon>
        <taxon>Pseudomonadati</taxon>
        <taxon>Pseudomonadota</taxon>
        <taxon>Gammaproteobacteria</taxon>
        <taxon>Lysobacterales</taxon>
        <taxon>Lysobacteraceae</taxon>
        <taxon>Chiayiivirga</taxon>
    </lineage>
</organism>
<feature type="transmembrane region" description="Helical" evidence="8">
    <location>
        <begin position="73"/>
        <end position="91"/>
    </location>
</feature>
<evidence type="ECO:0000256" key="6">
    <source>
        <dbReference type="ARBA" id="ARBA00023136"/>
    </source>
</evidence>
<feature type="transmembrane region" description="Helical" evidence="8">
    <location>
        <begin position="6"/>
        <end position="27"/>
    </location>
</feature>
<dbReference type="AlphaFoldDB" id="A0A7W8D5Z3"/>
<feature type="transmembrane region" description="Helical" evidence="8">
    <location>
        <begin position="48"/>
        <end position="67"/>
    </location>
</feature>
<evidence type="ECO:0000256" key="5">
    <source>
        <dbReference type="ARBA" id="ARBA00022989"/>
    </source>
</evidence>
<gene>
    <name evidence="9" type="ORF">HNQ52_002052</name>
</gene>
<dbReference type="GO" id="GO:0071555">
    <property type="term" value="P:cell wall organization"/>
    <property type="evidence" value="ECO:0007669"/>
    <property type="project" value="TreeGrafter"/>
</dbReference>
<keyword evidence="6 8" id="KW-0472">Membrane</keyword>
<comment type="caution">
    <text evidence="9">The sequence shown here is derived from an EMBL/GenBank/DDBJ whole genome shotgun (WGS) entry which is preliminary data.</text>
</comment>
<dbReference type="EMBL" id="JACHHP010000003">
    <property type="protein sequence ID" value="MBB5208510.1"/>
    <property type="molecule type" value="Genomic_DNA"/>
</dbReference>
<sequence length="339" mass="35927">MFAALGPGLSVAGLALLASALLTVAALRYARWRRMLDQPGRRRMHREATPRGGGIAIVLVAAVAALLLLPQPIGGAFVASLALVAGIGWIDDHRPLSAGLRLAVHLFAALLFVAALWPPETLRTGRDVLVFGTAVLGLAGAINFWNFMDGSNGLVASQSLWVAAGLGGVLAALGATPWTLCALALAGACLGFLPFNFPRARIFLGDVGSGGLGFACGALWLVAFETDRSAIWWLLLLPAVLLADAGLTLLQRVVGGRRWYTAHREHLYQWCIRSGASHARVAGMYMGWNLLVVLPAMLAMLRWPAAKAGIALAVLAATAMLWLVGKRAVLRRVRNPVSR</sequence>
<dbReference type="GO" id="GO:0005886">
    <property type="term" value="C:plasma membrane"/>
    <property type="evidence" value="ECO:0007669"/>
    <property type="project" value="UniProtKB-SubCell"/>
</dbReference>
<feature type="binding site" evidence="7">
    <location>
        <position position="206"/>
    </location>
    <ligand>
        <name>Mg(2+)</name>
        <dbReference type="ChEBI" id="CHEBI:18420"/>
    </ligand>
</feature>
<dbReference type="RefSeq" id="WP_183961035.1">
    <property type="nucleotide sequence ID" value="NZ_JACHHP010000003.1"/>
</dbReference>
<feature type="transmembrane region" description="Helical" evidence="8">
    <location>
        <begin position="230"/>
        <end position="250"/>
    </location>
</feature>
<dbReference type="InterPro" id="IPR000715">
    <property type="entry name" value="Glycosyl_transferase_4"/>
</dbReference>
<keyword evidence="2" id="KW-1003">Cell membrane</keyword>
<feature type="transmembrane region" description="Helical" evidence="8">
    <location>
        <begin position="129"/>
        <end position="147"/>
    </location>
</feature>
<feature type="transmembrane region" description="Helical" evidence="8">
    <location>
        <begin position="282"/>
        <end position="302"/>
    </location>
</feature>
<name>A0A7W8D5Z3_9GAMM</name>
<dbReference type="Proteomes" id="UP000521199">
    <property type="component" value="Unassembled WGS sequence"/>
</dbReference>
<feature type="transmembrane region" description="Helical" evidence="8">
    <location>
        <begin position="308"/>
        <end position="325"/>
    </location>
</feature>
<comment type="subcellular location">
    <subcellularLocation>
        <location evidence="1">Cell membrane</location>
        <topology evidence="1">Multi-pass membrane protein</topology>
    </subcellularLocation>
</comment>
<evidence type="ECO:0000256" key="7">
    <source>
        <dbReference type="PIRSR" id="PIRSR600715-1"/>
    </source>
</evidence>
<feature type="transmembrane region" description="Helical" evidence="8">
    <location>
        <begin position="177"/>
        <end position="195"/>
    </location>
</feature>
<feature type="transmembrane region" description="Helical" evidence="8">
    <location>
        <begin position="202"/>
        <end position="224"/>
    </location>
</feature>
<evidence type="ECO:0000313" key="9">
    <source>
        <dbReference type="EMBL" id="MBB5208510.1"/>
    </source>
</evidence>
<protein>
    <submittedName>
        <fullName evidence="9">UDP-N-acetylmuramyl pentapeptide phosphotransferase/UDP-N-acetylglucosamine-1-phosphate transferase</fullName>
    </submittedName>
</protein>
<dbReference type="GO" id="GO:0046872">
    <property type="term" value="F:metal ion binding"/>
    <property type="evidence" value="ECO:0007669"/>
    <property type="project" value="UniProtKB-KW"/>
</dbReference>
<proteinExistence type="predicted"/>
<evidence type="ECO:0000256" key="2">
    <source>
        <dbReference type="ARBA" id="ARBA00022475"/>
    </source>
</evidence>
<dbReference type="GO" id="GO:0009103">
    <property type="term" value="P:lipopolysaccharide biosynthetic process"/>
    <property type="evidence" value="ECO:0007669"/>
    <property type="project" value="TreeGrafter"/>
</dbReference>
<keyword evidence="3 9" id="KW-0808">Transferase</keyword>
<dbReference type="GO" id="GO:0016780">
    <property type="term" value="F:phosphotransferase activity, for other substituted phosphate groups"/>
    <property type="evidence" value="ECO:0007669"/>
    <property type="project" value="InterPro"/>
</dbReference>
<evidence type="ECO:0000313" key="10">
    <source>
        <dbReference type="Proteomes" id="UP000521199"/>
    </source>
</evidence>
<reference evidence="9 10" key="1">
    <citation type="submission" date="2020-08" db="EMBL/GenBank/DDBJ databases">
        <title>Genomic Encyclopedia of Type Strains, Phase IV (KMG-IV): sequencing the most valuable type-strain genomes for metagenomic binning, comparative biology and taxonomic classification.</title>
        <authorList>
            <person name="Goeker M."/>
        </authorList>
    </citation>
    <scope>NUCLEOTIDE SEQUENCE [LARGE SCALE GENOMIC DNA]</scope>
    <source>
        <strain evidence="9 10">DSM 24163</strain>
    </source>
</reference>
<dbReference type="Pfam" id="PF00953">
    <property type="entry name" value="Glycos_transf_4"/>
    <property type="match status" value="1"/>
</dbReference>
<dbReference type="PANTHER" id="PTHR22926:SF3">
    <property type="entry name" value="UNDECAPRENYL-PHOSPHATE ALPHA-N-ACETYLGLUCOSAMINYL 1-PHOSPHATE TRANSFERASE"/>
    <property type="match status" value="1"/>
</dbReference>
<feature type="binding site" evidence="7">
    <location>
        <position position="146"/>
    </location>
    <ligand>
        <name>Mg(2+)</name>
        <dbReference type="ChEBI" id="CHEBI:18420"/>
    </ligand>
</feature>
<comment type="cofactor">
    <cofactor evidence="7">
        <name>Mg(2+)</name>
        <dbReference type="ChEBI" id="CHEBI:18420"/>
    </cofactor>
</comment>
<dbReference type="PANTHER" id="PTHR22926">
    <property type="entry name" value="PHOSPHO-N-ACETYLMURAMOYL-PENTAPEPTIDE-TRANSFERASE"/>
    <property type="match status" value="1"/>
</dbReference>
<evidence type="ECO:0000256" key="4">
    <source>
        <dbReference type="ARBA" id="ARBA00022692"/>
    </source>
</evidence>
<keyword evidence="5 8" id="KW-1133">Transmembrane helix</keyword>
<evidence type="ECO:0000256" key="3">
    <source>
        <dbReference type="ARBA" id="ARBA00022679"/>
    </source>
</evidence>
<evidence type="ECO:0000256" key="1">
    <source>
        <dbReference type="ARBA" id="ARBA00004651"/>
    </source>
</evidence>
<evidence type="ECO:0000256" key="8">
    <source>
        <dbReference type="SAM" id="Phobius"/>
    </source>
</evidence>
<dbReference type="GO" id="GO:0044038">
    <property type="term" value="P:cell wall macromolecule biosynthetic process"/>
    <property type="evidence" value="ECO:0007669"/>
    <property type="project" value="TreeGrafter"/>
</dbReference>
<keyword evidence="10" id="KW-1185">Reference proteome</keyword>
<feature type="transmembrane region" description="Helical" evidence="8">
    <location>
        <begin position="154"/>
        <end position="171"/>
    </location>
</feature>